<organism evidence="1">
    <name type="scientific">marine sediment metagenome</name>
    <dbReference type="NCBI Taxonomy" id="412755"/>
    <lineage>
        <taxon>unclassified sequences</taxon>
        <taxon>metagenomes</taxon>
        <taxon>ecological metagenomes</taxon>
    </lineage>
</organism>
<gene>
    <name evidence="1" type="ORF">S01H4_03250</name>
</gene>
<dbReference type="EMBL" id="BART01000781">
    <property type="protein sequence ID" value="GAG56271.1"/>
    <property type="molecule type" value="Genomic_DNA"/>
</dbReference>
<comment type="caution">
    <text evidence="1">The sequence shown here is derived from an EMBL/GenBank/DDBJ whole genome shotgun (WGS) entry which is preliminary data.</text>
</comment>
<protein>
    <submittedName>
        <fullName evidence="1">Uncharacterized protein</fullName>
    </submittedName>
</protein>
<reference evidence="1" key="1">
    <citation type="journal article" date="2014" name="Front. Microbiol.">
        <title>High frequency of phylogenetically diverse reductive dehalogenase-homologous genes in deep subseafloor sedimentary metagenomes.</title>
        <authorList>
            <person name="Kawai M."/>
            <person name="Futagami T."/>
            <person name="Toyoda A."/>
            <person name="Takaki Y."/>
            <person name="Nishi S."/>
            <person name="Hori S."/>
            <person name="Arai W."/>
            <person name="Tsubouchi T."/>
            <person name="Morono Y."/>
            <person name="Uchiyama I."/>
            <person name="Ito T."/>
            <person name="Fujiyama A."/>
            <person name="Inagaki F."/>
            <person name="Takami H."/>
        </authorList>
    </citation>
    <scope>NUCLEOTIDE SEQUENCE</scope>
    <source>
        <strain evidence="1">Expedition CK06-06</strain>
    </source>
</reference>
<feature type="non-terminal residue" evidence="1">
    <location>
        <position position="1"/>
    </location>
</feature>
<name>X1A7U4_9ZZZZ</name>
<proteinExistence type="predicted"/>
<dbReference type="AlphaFoldDB" id="X1A7U4"/>
<accession>X1A7U4</accession>
<evidence type="ECO:0000313" key="1">
    <source>
        <dbReference type="EMBL" id="GAG56271.1"/>
    </source>
</evidence>
<sequence>YAKEYQEIFIDILYYFHKYEVNKNIETEELVNQLYGSTIENMESPEEAMGHLTIMIDRVVLSYLKWLGAINTQKGKIIPGIGIGWIKKFRVTPKGKNLINRLIDYYIKIGKIK</sequence>